<sequence>MKNVIRKTNVAFATLVILGIFASCDNRPKKETKQVAEIVEMSAFDNTQLEDVATQEPIVFITGIDKSNSDFYKNARTYFKEKKLKIVEGAYSLEEIITWMNDNGDSKPFGEVHIVNYNNPFTGMSLETVVNGETITAETLRKNITQGKLPSLKSVVNSNTNIIFHSQGLAENTELMKTIKDAFVANETPNIVATQYYNVFGGEFKKHYLAQPYYVFYPTAHSPGKIDLSKEIARKYSEEKEINWFDALNNEEERYVGEAYTQQFNVPVKFELDYHNSDEAIPTFTMQEEIMDFIEEMPELQREIKALNIPVDKFRWTWDIENSQLIIKGKTTVLTVLKPVTKPYGDLEHVEPDTKNKRLYAMK</sequence>
<protein>
    <recommendedName>
        <fullName evidence="4">DUF4837 domain-containing protein</fullName>
    </recommendedName>
</protein>
<evidence type="ECO:0000313" key="3">
    <source>
        <dbReference type="Proteomes" id="UP000181898"/>
    </source>
</evidence>
<keyword evidence="3" id="KW-1185">Reference proteome</keyword>
<accession>A0A1L3JIA6</accession>
<dbReference type="AlphaFoldDB" id="A0A1L3JIA6"/>
<feature type="signal peptide" evidence="1">
    <location>
        <begin position="1"/>
        <end position="22"/>
    </location>
</feature>
<organism evidence="2 3">
    <name type="scientific">Tenacibaculum todarodis</name>
    <dbReference type="NCBI Taxonomy" id="1850252"/>
    <lineage>
        <taxon>Bacteria</taxon>
        <taxon>Pseudomonadati</taxon>
        <taxon>Bacteroidota</taxon>
        <taxon>Flavobacteriia</taxon>
        <taxon>Flavobacteriales</taxon>
        <taxon>Flavobacteriaceae</taxon>
        <taxon>Tenacibaculum</taxon>
    </lineage>
</organism>
<name>A0A1L3JIA6_9FLAO</name>
<dbReference type="Proteomes" id="UP000181898">
    <property type="component" value="Chromosome"/>
</dbReference>
<evidence type="ECO:0000256" key="1">
    <source>
        <dbReference type="SAM" id="SignalP"/>
    </source>
</evidence>
<dbReference type="KEGG" id="ten:LPB136_05420"/>
<keyword evidence="1" id="KW-0732">Signal</keyword>
<evidence type="ECO:0008006" key="4">
    <source>
        <dbReference type="Google" id="ProtNLM"/>
    </source>
</evidence>
<evidence type="ECO:0000313" key="2">
    <source>
        <dbReference type="EMBL" id="APG64832.1"/>
    </source>
</evidence>
<gene>
    <name evidence="2" type="ORF">LPB136_05420</name>
</gene>
<dbReference type="STRING" id="1850252.LPB136_05420"/>
<dbReference type="PROSITE" id="PS51257">
    <property type="entry name" value="PROKAR_LIPOPROTEIN"/>
    <property type="match status" value="1"/>
</dbReference>
<dbReference type="EMBL" id="CP018155">
    <property type="protein sequence ID" value="APG64832.1"/>
    <property type="molecule type" value="Genomic_DNA"/>
</dbReference>
<dbReference type="OrthoDB" id="1184647at2"/>
<reference evidence="2 3" key="1">
    <citation type="submission" date="2016-11" db="EMBL/GenBank/DDBJ databases">
        <title>Tenacibaculum sp. LPB0136, isolated from marine environment.</title>
        <authorList>
            <person name="Kim E."/>
            <person name="Yi H."/>
        </authorList>
    </citation>
    <scope>NUCLEOTIDE SEQUENCE [LARGE SCALE GENOMIC DNA]</scope>
    <source>
        <strain evidence="2 3">LPB0136</strain>
    </source>
</reference>
<feature type="chain" id="PRO_5012453623" description="DUF4837 domain-containing protein" evidence="1">
    <location>
        <begin position="23"/>
        <end position="363"/>
    </location>
</feature>
<dbReference type="RefSeq" id="WP_072555157.1">
    <property type="nucleotide sequence ID" value="NZ_CP018155.1"/>
</dbReference>
<proteinExistence type="predicted"/>